<keyword evidence="4" id="KW-1185">Reference proteome</keyword>
<evidence type="ECO:0000256" key="1">
    <source>
        <dbReference type="SAM" id="MobiDB-lite"/>
    </source>
</evidence>
<dbReference type="Proteomes" id="UP000799118">
    <property type="component" value="Unassembled WGS sequence"/>
</dbReference>
<name>A0A6A4HDR3_9AGAR</name>
<reference evidence="3" key="1">
    <citation type="journal article" date="2019" name="Environ. Microbiol.">
        <title>Fungal ecological strategies reflected in gene transcription - a case study of two litter decomposers.</title>
        <authorList>
            <person name="Barbi F."/>
            <person name="Kohler A."/>
            <person name="Barry K."/>
            <person name="Baskaran P."/>
            <person name="Daum C."/>
            <person name="Fauchery L."/>
            <person name="Ihrmark K."/>
            <person name="Kuo A."/>
            <person name="LaButti K."/>
            <person name="Lipzen A."/>
            <person name="Morin E."/>
            <person name="Grigoriev I.V."/>
            <person name="Henrissat B."/>
            <person name="Lindahl B."/>
            <person name="Martin F."/>
        </authorList>
    </citation>
    <scope>NUCLEOTIDE SEQUENCE</scope>
    <source>
        <strain evidence="3">JB14</strain>
    </source>
</reference>
<evidence type="ECO:0000259" key="2">
    <source>
        <dbReference type="Pfam" id="PF14033"/>
    </source>
</evidence>
<evidence type="ECO:0000313" key="4">
    <source>
        <dbReference type="Proteomes" id="UP000799118"/>
    </source>
</evidence>
<evidence type="ECO:0000313" key="3">
    <source>
        <dbReference type="EMBL" id="KAE9395195.1"/>
    </source>
</evidence>
<dbReference type="Pfam" id="PF14033">
    <property type="entry name" value="DUF4246"/>
    <property type="match status" value="1"/>
</dbReference>
<feature type="domain" description="DUF4246" evidence="2">
    <location>
        <begin position="7"/>
        <end position="184"/>
    </location>
</feature>
<dbReference type="OrthoDB" id="415532at2759"/>
<dbReference type="EMBL" id="ML769536">
    <property type="protein sequence ID" value="KAE9395195.1"/>
    <property type="molecule type" value="Genomic_DNA"/>
</dbReference>
<protein>
    <recommendedName>
        <fullName evidence="2">DUF4246 domain-containing protein</fullName>
    </recommendedName>
</protein>
<gene>
    <name evidence="3" type="ORF">BT96DRAFT_159707</name>
</gene>
<dbReference type="InterPro" id="IPR025340">
    <property type="entry name" value="DUF4246"/>
</dbReference>
<proteinExistence type="predicted"/>
<dbReference type="PANTHER" id="PTHR33119:SF1">
    <property type="entry name" value="FE2OG DIOXYGENASE DOMAIN-CONTAINING PROTEIN"/>
    <property type="match status" value="1"/>
</dbReference>
<dbReference type="AlphaFoldDB" id="A0A6A4HDR3"/>
<feature type="region of interest" description="Disordered" evidence="1">
    <location>
        <begin position="91"/>
        <end position="115"/>
    </location>
</feature>
<dbReference type="PANTHER" id="PTHR33119">
    <property type="entry name" value="IFI3P"/>
    <property type="match status" value="1"/>
</dbReference>
<sequence>MKLSVSKAANYTLAPGREYEGSWHMEGMPHERIVASVIYYYDTDSAIEDGGLSFRKFRDDRNDWPKTDMGDSRYNHEDFYLHFKDEDKRSADWQDPNYPSDWETESNDDGRHSPVDTSFGMRPFIELGTVPTTNFNSGTNNGTGRMLSFPNWLQHKVGSVKNTSLNSGDPVATRKILCFFLVDDTIQNEDLMIYHGFGLRGLGSMNVLTTSEVPCKCANAMKPRC</sequence>
<dbReference type="InterPro" id="IPR049192">
    <property type="entry name" value="DUF4246_C"/>
</dbReference>
<accession>A0A6A4HDR3</accession>
<organism evidence="3 4">
    <name type="scientific">Gymnopus androsaceus JB14</name>
    <dbReference type="NCBI Taxonomy" id="1447944"/>
    <lineage>
        <taxon>Eukaryota</taxon>
        <taxon>Fungi</taxon>
        <taxon>Dikarya</taxon>
        <taxon>Basidiomycota</taxon>
        <taxon>Agaricomycotina</taxon>
        <taxon>Agaricomycetes</taxon>
        <taxon>Agaricomycetidae</taxon>
        <taxon>Agaricales</taxon>
        <taxon>Marasmiineae</taxon>
        <taxon>Omphalotaceae</taxon>
        <taxon>Gymnopus</taxon>
    </lineage>
</organism>